<dbReference type="InterPro" id="IPR007053">
    <property type="entry name" value="LRAT_dom"/>
</dbReference>
<protein>
    <recommendedName>
        <fullName evidence="6">LRAT domain-containing protein</fullName>
    </recommendedName>
</protein>
<evidence type="ECO:0000256" key="3">
    <source>
        <dbReference type="ARBA" id="ARBA00022801"/>
    </source>
</evidence>
<keyword evidence="5" id="KW-0472">Membrane</keyword>
<dbReference type="RefSeq" id="XP_013063866.2">
    <property type="nucleotide sequence ID" value="XM_013208412.2"/>
</dbReference>
<dbReference type="VEuPathDB" id="VectorBase:BGLAX_029518"/>
<dbReference type="VEuPathDB" id="VectorBase:BGLB016626"/>
<accession>A0A2C9K990</accession>
<evidence type="ECO:0000259" key="6">
    <source>
        <dbReference type="PROSITE" id="PS51934"/>
    </source>
</evidence>
<sequence length="194" mass="21809">MASSQQSRPNYQHNLEVLQRLKLGDRVRFDRGFYSHWGIHIGRGKIVHLAGRGNDGINANVHIGYSFSIAGVQFSKAEICIEDFWSVVDDSKAYIDNSLDSKLEAYDPFTVVSNATQRLGEVGYNLIYSNCEHFVNWCRYGKCKSDQVENAVTGMVIAVAAGVTAGLIYGLVKYFGTEEKEEKSKKSEKTLQYY</sequence>
<evidence type="ECO:0000256" key="5">
    <source>
        <dbReference type="SAM" id="Phobius"/>
    </source>
</evidence>
<dbReference type="STRING" id="6526.A0A2C9K990"/>
<keyword evidence="5" id="KW-0812">Transmembrane</keyword>
<evidence type="ECO:0000313" key="8">
    <source>
        <dbReference type="Proteomes" id="UP000076420"/>
    </source>
</evidence>
<dbReference type="PANTHER" id="PTHR13943:SF77">
    <property type="entry name" value="LRAT DOMAIN-CONTAINING PROTEIN"/>
    <property type="match status" value="1"/>
</dbReference>
<dbReference type="GO" id="GO:0008970">
    <property type="term" value="F:phospholipase A1 activity"/>
    <property type="evidence" value="ECO:0007669"/>
    <property type="project" value="TreeGrafter"/>
</dbReference>
<dbReference type="PANTHER" id="PTHR13943">
    <property type="entry name" value="HRAS-LIKE SUPPRESSOR - RELATED"/>
    <property type="match status" value="1"/>
</dbReference>
<dbReference type="GO" id="GO:0004623">
    <property type="term" value="F:phospholipase A2 activity"/>
    <property type="evidence" value="ECO:0007669"/>
    <property type="project" value="TreeGrafter"/>
</dbReference>
<comment type="similarity">
    <text evidence="1">Belongs to the H-rev107 family.</text>
</comment>
<evidence type="ECO:0000256" key="4">
    <source>
        <dbReference type="ARBA" id="ARBA00023098"/>
    </source>
</evidence>
<dbReference type="Proteomes" id="UP000076420">
    <property type="component" value="Unassembled WGS sequence"/>
</dbReference>
<reference evidence="7" key="1">
    <citation type="submission" date="2020-05" db="UniProtKB">
        <authorList>
            <consortium name="EnsemblMetazoa"/>
        </authorList>
    </citation>
    <scope>IDENTIFICATION</scope>
    <source>
        <strain evidence="7">BB02</strain>
    </source>
</reference>
<dbReference type="GO" id="GO:0016410">
    <property type="term" value="F:N-acyltransferase activity"/>
    <property type="evidence" value="ECO:0007669"/>
    <property type="project" value="TreeGrafter"/>
</dbReference>
<keyword evidence="3" id="KW-0378">Hydrolase</keyword>
<evidence type="ECO:0000256" key="2">
    <source>
        <dbReference type="ARBA" id="ARBA00022679"/>
    </source>
</evidence>
<evidence type="ECO:0000256" key="1">
    <source>
        <dbReference type="ARBA" id="ARBA00007824"/>
    </source>
</evidence>
<dbReference type="Pfam" id="PF04970">
    <property type="entry name" value="LRAT"/>
    <property type="match status" value="1"/>
</dbReference>
<dbReference type="GO" id="GO:0005737">
    <property type="term" value="C:cytoplasm"/>
    <property type="evidence" value="ECO:0007669"/>
    <property type="project" value="TreeGrafter"/>
</dbReference>
<dbReference type="OrthoDB" id="421951at2759"/>
<organism evidence="7 8">
    <name type="scientific">Biomphalaria glabrata</name>
    <name type="common">Bloodfluke planorb</name>
    <name type="synonym">Freshwater snail</name>
    <dbReference type="NCBI Taxonomy" id="6526"/>
    <lineage>
        <taxon>Eukaryota</taxon>
        <taxon>Metazoa</taxon>
        <taxon>Spiralia</taxon>
        <taxon>Lophotrochozoa</taxon>
        <taxon>Mollusca</taxon>
        <taxon>Gastropoda</taxon>
        <taxon>Heterobranchia</taxon>
        <taxon>Euthyneura</taxon>
        <taxon>Panpulmonata</taxon>
        <taxon>Hygrophila</taxon>
        <taxon>Lymnaeoidea</taxon>
        <taxon>Planorbidae</taxon>
        <taxon>Biomphalaria</taxon>
    </lineage>
</organism>
<dbReference type="EnsemblMetazoa" id="BGLB016626-RA">
    <property type="protein sequence ID" value="BGLB016626-PA"/>
    <property type="gene ID" value="BGLB016626"/>
</dbReference>
<dbReference type="PROSITE" id="PS51934">
    <property type="entry name" value="LRAT"/>
    <property type="match status" value="1"/>
</dbReference>
<proteinExistence type="inferred from homology"/>
<feature type="transmembrane region" description="Helical" evidence="5">
    <location>
        <begin position="152"/>
        <end position="176"/>
    </location>
</feature>
<keyword evidence="5" id="KW-1133">Transmembrane helix</keyword>
<keyword evidence="4" id="KW-0443">Lipid metabolism</keyword>
<dbReference type="Gene3D" id="3.90.1720.10">
    <property type="entry name" value="endopeptidase domain like (from Nostoc punctiforme)"/>
    <property type="match status" value="1"/>
</dbReference>
<dbReference type="InterPro" id="IPR051496">
    <property type="entry name" value="H-rev107_PLA/AT"/>
</dbReference>
<evidence type="ECO:0000313" key="7">
    <source>
        <dbReference type="EnsemblMetazoa" id="BGLB016626-PA"/>
    </source>
</evidence>
<feature type="domain" description="LRAT" evidence="6">
    <location>
        <begin position="26"/>
        <end position="147"/>
    </location>
</feature>
<keyword evidence="2" id="KW-0808">Transferase</keyword>
<gene>
    <name evidence="7" type="primary">106052946</name>
</gene>
<dbReference type="KEGG" id="bgt:106052946"/>
<dbReference type="AlphaFoldDB" id="A0A2C9K990"/>
<dbReference type="GO" id="GO:0070292">
    <property type="term" value="P:N-acylphosphatidylethanolamine metabolic process"/>
    <property type="evidence" value="ECO:0007669"/>
    <property type="project" value="TreeGrafter"/>
</dbReference>
<name>A0A2C9K990_BIOGL</name>